<feature type="binding site" evidence="8">
    <location>
        <begin position="12"/>
        <end position="14"/>
    </location>
    <ligand>
        <name>ATP</name>
        <dbReference type="ChEBI" id="CHEBI:30616"/>
    </ligand>
</feature>
<dbReference type="PRINTS" id="PR01039">
    <property type="entry name" value="TRNASYNTHTRP"/>
</dbReference>
<evidence type="ECO:0000256" key="1">
    <source>
        <dbReference type="ARBA" id="ARBA00005594"/>
    </source>
</evidence>
<gene>
    <name evidence="8 10" type="primary">trpS</name>
    <name evidence="10" type="ORF">COT98_03035</name>
</gene>
<evidence type="ECO:0000256" key="6">
    <source>
        <dbReference type="ARBA" id="ARBA00023146"/>
    </source>
</evidence>
<feature type="binding site" evidence="8">
    <location>
        <position position="188"/>
    </location>
    <ligand>
        <name>ATP</name>
        <dbReference type="ChEBI" id="CHEBI:30616"/>
    </ligand>
</feature>
<dbReference type="SUPFAM" id="SSF52374">
    <property type="entry name" value="Nucleotidylyl transferase"/>
    <property type="match status" value="1"/>
</dbReference>
<dbReference type="Gene3D" id="1.10.240.10">
    <property type="entry name" value="Tyrosyl-Transfer RNA Synthetase"/>
    <property type="match status" value="1"/>
</dbReference>
<evidence type="ECO:0000313" key="10">
    <source>
        <dbReference type="EMBL" id="PIT94539.1"/>
    </source>
</evidence>
<proteinExistence type="inferred from homology"/>
<dbReference type="GO" id="GO:0005829">
    <property type="term" value="C:cytosol"/>
    <property type="evidence" value="ECO:0007669"/>
    <property type="project" value="TreeGrafter"/>
</dbReference>
<dbReference type="PANTHER" id="PTHR43766">
    <property type="entry name" value="TRYPTOPHAN--TRNA LIGASE, MITOCHONDRIAL"/>
    <property type="match status" value="1"/>
</dbReference>
<keyword evidence="6 8" id="KW-0030">Aminoacyl-tRNA synthetase</keyword>
<dbReference type="AlphaFoldDB" id="A0A2M6WP23"/>
<protein>
    <recommendedName>
        <fullName evidence="8">Tryptophan--tRNA ligase</fullName>
        <ecNumber evidence="8">6.1.1.2</ecNumber>
    </recommendedName>
    <alternativeName>
        <fullName evidence="8">Tryptophanyl-tRNA synthetase</fullName>
        <shortName evidence="8">TrpRS</shortName>
    </alternativeName>
</protein>
<feature type="short sequence motif" description="'HIGH' region" evidence="8">
    <location>
        <begin position="13"/>
        <end position="21"/>
    </location>
</feature>
<evidence type="ECO:0000256" key="2">
    <source>
        <dbReference type="ARBA" id="ARBA00022598"/>
    </source>
</evidence>
<comment type="similarity">
    <text evidence="1 8 9">Belongs to the class-I aminoacyl-tRNA synthetase family.</text>
</comment>
<comment type="function">
    <text evidence="8">Catalyzes the attachment of tryptophan to tRNA(Trp).</text>
</comment>
<dbReference type="EC" id="6.1.1.2" evidence="8"/>
<dbReference type="CDD" id="cd00806">
    <property type="entry name" value="TrpRS_core"/>
    <property type="match status" value="1"/>
</dbReference>
<keyword evidence="4 8" id="KW-0067">ATP-binding</keyword>
<evidence type="ECO:0000256" key="4">
    <source>
        <dbReference type="ARBA" id="ARBA00022840"/>
    </source>
</evidence>
<dbReference type="HAMAP" id="MF_00140_B">
    <property type="entry name" value="Trp_tRNA_synth_B"/>
    <property type="match status" value="1"/>
</dbReference>
<keyword evidence="3 8" id="KW-0547">Nucleotide-binding</keyword>
<dbReference type="InterPro" id="IPR024109">
    <property type="entry name" value="Trp-tRNA-ligase_bac-type"/>
</dbReference>
<sequence>MNQKKIIFSGIKPSGDLHLGNYLGAISQWVELQDKYKCLFCVVNYHAITVRQDPAILKQRTKDIVKIYLASGINSQKANIFLQSDVYEHTELAWILNCTSTRMSDLNLMTQYKDKSKNGENNVSVGLFDYPVLMASDILLYNTDIVPVGDDQVQHVELCRDLAKRFNHDYAPTFKLPEVMIRKQGARIMSLNNPDNKMSKSDDGDSGCIYLNDDLDTVRKKIMKSVTDSGNEVKYDLLEKPAVSNLMTIYHLLTGESYKDIKNTYSGKGYGDFKKGLADVVVKFLGEFQAKLNSISDAQVEKVLESGATCAKVLAEETLKKVKERVGII</sequence>
<dbReference type="GO" id="GO:0005524">
    <property type="term" value="F:ATP binding"/>
    <property type="evidence" value="ECO:0007669"/>
    <property type="project" value="UniProtKB-UniRule"/>
</dbReference>
<feature type="binding site" evidence="8">
    <location>
        <begin position="197"/>
        <end position="201"/>
    </location>
    <ligand>
        <name>ATP</name>
        <dbReference type="ChEBI" id="CHEBI:30616"/>
    </ligand>
</feature>
<dbReference type="FunFam" id="1.10.240.10:FF:000002">
    <property type="entry name" value="Tryptophan--tRNA ligase"/>
    <property type="match status" value="1"/>
</dbReference>
<comment type="catalytic activity">
    <reaction evidence="7 8">
        <text>tRNA(Trp) + L-tryptophan + ATP = L-tryptophyl-tRNA(Trp) + AMP + diphosphate + H(+)</text>
        <dbReference type="Rhea" id="RHEA:24080"/>
        <dbReference type="Rhea" id="RHEA-COMP:9671"/>
        <dbReference type="Rhea" id="RHEA-COMP:9705"/>
        <dbReference type="ChEBI" id="CHEBI:15378"/>
        <dbReference type="ChEBI" id="CHEBI:30616"/>
        <dbReference type="ChEBI" id="CHEBI:33019"/>
        <dbReference type="ChEBI" id="CHEBI:57912"/>
        <dbReference type="ChEBI" id="CHEBI:78442"/>
        <dbReference type="ChEBI" id="CHEBI:78535"/>
        <dbReference type="ChEBI" id="CHEBI:456215"/>
        <dbReference type="EC" id="6.1.1.2"/>
    </reaction>
</comment>
<comment type="subunit">
    <text evidence="8">Homodimer.</text>
</comment>
<dbReference type="GO" id="GO:0006436">
    <property type="term" value="P:tryptophanyl-tRNA aminoacylation"/>
    <property type="evidence" value="ECO:0007669"/>
    <property type="project" value="UniProtKB-UniRule"/>
</dbReference>
<evidence type="ECO:0000256" key="9">
    <source>
        <dbReference type="RuleBase" id="RU363036"/>
    </source>
</evidence>
<comment type="caution">
    <text evidence="10">The sequence shown here is derived from an EMBL/GenBank/DDBJ whole genome shotgun (WGS) entry which is preliminary data.</text>
</comment>
<name>A0A2M6WP23_9BACT</name>
<feature type="binding site" evidence="8">
    <location>
        <position position="137"/>
    </location>
    <ligand>
        <name>L-tryptophan</name>
        <dbReference type="ChEBI" id="CHEBI:57912"/>
    </ligand>
</feature>
<dbReference type="InterPro" id="IPR050203">
    <property type="entry name" value="Trp-tRNA_synthetase"/>
</dbReference>
<evidence type="ECO:0000313" key="11">
    <source>
        <dbReference type="Proteomes" id="UP000228900"/>
    </source>
</evidence>
<dbReference type="InterPro" id="IPR014729">
    <property type="entry name" value="Rossmann-like_a/b/a_fold"/>
</dbReference>
<dbReference type="PANTHER" id="PTHR43766:SF1">
    <property type="entry name" value="TRYPTOPHAN--TRNA LIGASE, MITOCHONDRIAL"/>
    <property type="match status" value="1"/>
</dbReference>
<dbReference type="Pfam" id="PF00579">
    <property type="entry name" value="tRNA-synt_1b"/>
    <property type="match status" value="1"/>
</dbReference>
<organism evidence="10 11">
    <name type="scientific">Candidatus Falkowbacteria bacterium CG10_big_fil_rev_8_21_14_0_10_39_9</name>
    <dbReference type="NCBI Taxonomy" id="1974566"/>
    <lineage>
        <taxon>Bacteria</taxon>
        <taxon>Candidatus Falkowiibacteriota</taxon>
    </lineage>
</organism>
<dbReference type="NCBIfam" id="TIGR00233">
    <property type="entry name" value="trpS"/>
    <property type="match status" value="1"/>
</dbReference>
<dbReference type="Proteomes" id="UP000228900">
    <property type="component" value="Unassembled WGS sequence"/>
</dbReference>
<dbReference type="InterPro" id="IPR002305">
    <property type="entry name" value="aa-tRNA-synth_Ic"/>
</dbReference>
<feature type="binding site" evidence="8">
    <location>
        <begin position="20"/>
        <end position="21"/>
    </location>
    <ligand>
        <name>ATP</name>
        <dbReference type="ChEBI" id="CHEBI:30616"/>
    </ligand>
</feature>
<dbReference type="InterPro" id="IPR001412">
    <property type="entry name" value="aa-tRNA-synth_I_CS"/>
</dbReference>
<evidence type="ECO:0000256" key="7">
    <source>
        <dbReference type="ARBA" id="ARBA00049929"/>
    </source>
</evidence>
<dbReference type="GO" id="GO:0004830">
    <property type="term" value="F:tryptophan-tRNA ligase activity"/>
    <property type="evidence" value="ECO:0007669"/>
    <property type="project" value="UniProtKB-UniRule"/>
</dbReference>
<evidence type="ECO:0000256" key="8">
    <source>
        <dbReference type="HAMAP-Rule" id="MF_00140"/>
    </source>
</evidence>
<evidence type="ECO:0000256" key="5">
    <source>
        <dbReference type="ARBA" id="ARBA00022917"/>
    </source>
</evidence>
<comment type="subcellular location">
    <subcellularLocation>
        <location evidence="8">Cytoplasm</location>
    </subcellularLocation>
</comment>
<feature type="short sequence motif" description="'KMSKS' region" evidence="8">
    <location>
        <begin position="197"/>
        <end position="201"/>
    </location>
</feature>
<evidence type="ECO:0000256" key="3">
    <source>
        <dbReference type="ARBA" id="ARBA00022741"/>
    </source>
</evidence>
<dbReference type="InterPro" id="IPR002306">
    <property type="entry name" value="Trp-tRNA-ligase"/>
</dbReference>
<keyword evidence="2 8" id="KW-0436">Ligase</keyword>
<dbReference type="Gene3D" id="3.40.50.620">
    <property type="entry name" value="HUPs"/>
    <property type="match status" value="1"/>
</dbReference>
<dbReference type="EMBL" id="PFAQ01000044">
    <property type="protein sequence ID" value="PIT94539.1"/>
    <property type="molecule type" value="Genomic_DNA"/>
</dbReference>
<keyword evidence="5 8" id="KW-0648">Protein biosynthesis</keyword>
<feature type="binding site" evidence="8">
    <location>
        <begin position="149"/>
        <end position="151"/>
    </location>
    <ligand>
        <name>ATP</name>
        <dbReference type="ChEBI" id="CHEBI:30616"/>
    </ligand>
</feature>
<reference evidence="11" key="1">
    <citation type="submission" date="2017-09" db="EMBL/GenBank/DDBJ databases">
        <title>Depth-based differentiation of microbial function through sediment-hosted aquifers and enrichment of novel symbionts in the deep terrestrial subsurface.</title>
        <authorList>
            <person name="Probst A.J."/>
            <person name="Ladd B."/>
            <person name="Jarett J.K."/>
            <person name="Geller-Mcgrath D.E."/>
            <person name="Sieber C.M.K."/>
            <person name="Emerson J.B."/>
            <person name="Anantharaman K."/>
            <person name="Thomas B.C."/>
            <person name="Malmstrom R."/>
            <person name="Stieglmeier M."/>
            <person name="Klingl A."/>
            <person name="Woyke T."/>
            <person name="Ryan C.M."/>
            <person name="Banfield J.F."/>
        </authorList>
    </citation>
    <scope>NUCLEOTIDE SEQUENCE [LARGE SCALE GENOMIC DNA]</scope>
</reference>
<dbReference type="PROSITE" id="PS00178">
    <property type="entry name" value="AA_TRNA_LIGASE_I"/>
    <property type="match status" value="1"/>
</dbReference>
<accession>A0A2M6WP23</accession>
<keyword evidence="8" id="KW-0963">Cytoplasm</keyword>